<keyword evidence="8 15" id="KW-0809">Transit peptide</keyword>
<dbReference type="Proteomes" id="UP001174691">
    <property type="component" value="Unassembled WGS sequence"/>
</dbReference>
<evidence type="ECO:0000256" key="4">
    <source>
        <dbReference type="ARBA" id="ARBA00022448"/>
    </source>
</evidence>
<reference evidence="18" key="1">
    <citation type="submission" date="2022-07" db="EMBL/GenBank/DDBJ databases">
        <title>Fungi with potential for degradation of polypropylene.</title>
        <authorList>
            <person name="Gostincar C."/>
        </authorList>
    </citation>
    <scope>NUCLEOTIDE SEQUENCE</scope>
    <source>
        <strain evidence="18">EXF-13287</strain>
    </source>
</reference>
<evidence type="ECO:0000256" key="7">
    <source>
        <dbReference type="ARBA" id="ARBA00022927"/>
    </source>
</evidence>
<evidence type="ECO:0000256" key="1">
    <source>
        <dbReference type="ARBA" id="ARBA00004434"/>
    </source>
</evidence>
<gene>
    <name evidence="18" type="ORF">NKR19_g4378</name>
</gene>
<dbReference type="InterPro" id="IPR023214">
    <property type="entry name" value="HAD_sf"/>
</dbReference>
<comment type="subcellular location">
    <subcellularLocation>
        <location evidence="1 15">Mitochondrion inner membrane</location>
        <topology evidence="1 15">Single-pass membrane protein</topology>
    </subcellularLocation>
</comment>
<dbReference type="SUPFAM" id="SSF56784">
    <property type="entry name" value="HAD-like"/>
    <property type="match status" value="1"/>
</dbReference>
<dbReference type="InterPro" id="IPR004274">
    <property type="entry name" value="FCP1_dom"/>
</dbReference>
<keyword evidence="12" id="KW-0472">Membrane</keyword>
<proteinExistence type="inferred from homology"/>
<evidence type="ECO:0000256" key="14">
    <source>
        <dbReference type="ARBA" id="ARBA00063960"/>
    </source>
</evidence>
<comment type="caution">
    <text evidence="18">The sequence shown here is derived from an EMBL/GenBank/DDBJ whole genome shotgun (WGS) entry which is preliminary data.</text>
</comment>
<comment type="function">
    <text evidence="13">Essential component of the TIM23 complex, a complex that mediates the translocation of transit peptide-containing proteins across the mitochondrial inner membrane. Required to direct preproteins in transit and direct them to the channel protein TIM23, and possibly facilitates transfer of the translocating proteins from the TOM complex to the TIM23 complex.</text>
</comment>
<keyword evidence="9" id="KW-1133">Transmembrane helix</keyword>
<evidence type="ECO:0000256" key="11">
    <source>
        <dbReference type="ARBA" id="ARBA00023128"/>
    </source>
</evidence>
<evidence type="ECO:0000256" key="16">
    <source>
        <dbReference type="SAM" id="MobiDB-lite"/>
    </source>
</evidence>
<evidence type="ECO:0000256" key="12">
    <source>
        <dbReference type="ARBA" id="ARBA00023136"/>
    </source>
</evidence>
<feature type="domain" description="FCP1 homology" evidence="17">
    <location>
        <begin position="251"/>
        <end position="394"/>
    </location>
</feature>
<dbReference type="GO" id="GO:0015031">
    <property type="term" value="P:protein transport"/>
    <property type="evidence" value="ECO:0007669"/>
    <property type="project" value="UniProtKB-KW"/>
</dbReference>
<feature type="compositionally biased region" description="Low complexity" evidence="16">
    <location>
        <begin position="550"/>
        <end position="567"/>
    </location>
</feature>
<organism evidence="18 19">
    <name type="scientific">Coniochaeta hoffmannii</name>
    <dbReference type="NCBI Taxonomy" id="91930"/>
    <lineage>
        <taxon>Eukaryota</taxon>
        <taxon>Fungi</taxon>
        <taxon>Dikarya</taxon>
        <taxon>Ascomycota</taxon>
        <taxon>Pezizomycotina</taxon>
        <taxon>Sordariomycetes</taxon>
        <taxon>Sordariomycetidae</taxon>
        <taxon>Coniochaetales</taxon>
        <taxon>Coniochaetaceae</taxon>
        <taxon>Coniochaeta</taxon>
    </lineage>
</organism>
<evidence type="ECO:0000259" key="17">
    <source>
        <dbReference type="PROSITE" id="PS50969"/>
    </source>
</evidence>
<feature type="region of interest" description="Disordered" evidence="16">
    <location>
        <begin position="1"/>
        <end position="169"/>
    </location>
</feature>
<keyword evidence="4 15" id="KW-0813">Transport</keyword>
<name>A0AA38VWG7_9PEZI</name>
<dbReference type="AlphaFoldDB" id="A0AA38VWG7"/>
<evidence type="ECO:0000256" key="13">
    <source>
        <dbReference type="ARBA" id="ARBA00059797"/>
    </source>
</evidence>
<dbReference type="PANTHER" id="PTHR12210">
    <property type="entry name" value="DULLARD PROTEIN PHOSPHATASE"/>
    <property type="match status" value="1"/>
</dbReference>
<evidence type="ECO:0000256" key="2">
    <source>
        <dbReference type="ARBA" id="ARBA00006344"/>
    </source>
</evidence>
<dbReference type="PROSITE" id="PS50969">
    <property type="entry name" value="FCP1"/>
    <property type="match status" value="1"/>
</dbReference>
<keyword evidence="6" id="KW-0999">Mitochondrion inner membrane</keyword>
<evidence type="ECO:0000256" key="10">
    <source>
        <dbReference type="ARBA" id="ARBA00023010"/>
    </source>
</evidence>
<feature type="region of interest" description="Disordered" evidence="16">
    <location>
        <begin position="546"/>
        <end position="567"/>
    </location>
</feature>
<dbReference type="InterPro" id="IPR036412">
    <property type="entry name" value="HAD-like_sf"/>
</dbReference>
<dbReference type="Pfam" id="PF03031">
    <property type="entry name" value="NIF"/>
    <property type="match status" value="1"/>
</dbReference>
<evidence type="ECO:0000256" key="3">
    <source>
        <dbReference type="ARBA" id="ARBA00020799"/>
    </source>
</evidence>
<evidence type="ECO:0000256" key="6">
    <source>
        <dbReference type="ARBA" id="ARBA00022792"/>
    </source>
</evidence>
<evidence type="ECO:0000256" key="9">
    <source>
        <dbReference type="ARBA" id="ARBA00022989"/>
    </source>
</evidence>
<evidence type="ECO:0000313" key="18">
    <source>
        <dbReference type="EMBL" id="KAJ9155828.1"/>
    </source>
</evidence>
<keyword evidence="11 15" id="KW-0496">Mitochondrion</keyword>
<keyword evidence="5" id="KW-0812">Transmembrane</keyword>
<feature type="compositionally biased region" description="Polar residues" evidence="16">
    <location>
        <begin position="45"/>
        <end position="58"/>
    </location>
</feature>
<evidence type="ECO:0000313" key="19">
    <source>
        <dbReference type="Proteomes" id="UP001174691"/>
    </source>
</evidence>
<dbReference type="CDD" id="cd07521">
    <property type="entry name" value="HAD_FCP1-like"/>
    <property type="match status" value="1"/>
</dbReference>
<sequence length="567" mass="62982">MLSRAVARSAQSTRAASLARSPYSLAQRSPLPAVWSRSMAKDSKPQPSRFTRTQQPASSDKETSSQPPPPPPSAQQETSSSTSPTSEPTPSPSETAPTQQDASAPTDAPEPMPDLSKLPDLTQGIPSTLEYETAGSTARSSLTPVEEEPAAGGAGGRGKGELPASAYVSSTERRRQKWANWMFAAMGLSVVGGTVYLGRDWDEADAKKYADVPNGWGLSLWWNRAMTRLRDTLSYYQEPAFEKLLPDPDPSFERPYTLCISLEDMLVHSEWSREHGWRVAKRPGVDYFLRYLSQYYELVLFTTVPFAIAEPLVRKLDPFRFIMWPLFREATKYKDGEIIKDLSYLNRDLSKVIIIDTNPQHVRDQPENAIVLPKWTGDPKDTELVSLIPFLEYIHTMQYGDVRKVLKSFEGKHIPTEFARREAIARAEFNKQLEAQRGRTGAAAKGGKVGGGMGMISSLLGLKPTNMSLMVGPEGEENPAEAFAKGKMLQDIARERGQRNYELLEKEIRENGEKWLKEEAEMQEKMQKEAMKSMQSSFTSWFGVAHQENSASASSASQAAAASADKK</sequence>
<dbReference type="EMBL" id="JANBVN010000054">
    <property type="protein sequence ID" value="KAJ9155828.1"/>
    <property type="molecule type" value="Genomic_DNA"/>
</dbReference>
<evidence type="ECO:0000256" key="15">
    <source>
        <dbReference type="RuleBase" id="RU365079"/>
    </source>
</evidence>
<accession>A0AA38VWG7</accession>
<keyword evidence="7 15" id="KW-0653">Protein transport</keyword>
<comment type="similarity">
    <text evidence="2 15">Belongs to the TIM50 family.</text>
</comment>
<evidence type="ECO:0000256" key="5">
    <source>
        <dbReference type="ARBA" id="ARBA00022692"/>
    </source>
</evidence>
<dbReference type="SMART" id="SM00577">
    <property type="entry name" value="CPDc"/>
    <property type="match status" value="1"/>
</dbReference>
<dbReference type="Gene3D" id="3.40.50.1000">
    <property type="entry name" value="HAD superfamily/HAD-like"/>
    <property type="match status" value="1"/>
</dbReference>
<comment type="subunit">
    <text evidence="14">Component of the TIM23 complex, at least composed of TIM23, TIM17, TIM50 and TIM21. Interacts with preproteins in transit.</text>
</comment>
<dbReference type="InterPro" id="IPR050365">
    <property type="entry name" value="TIM50"/>
</dbReference>
<keyword evidence="10 15" id="KW-0811">Translocation</keyword>
<protein>
    <recommendedName>
        <fullName evidence="3 15">Mitochondrial import inner membrane translocase subunit TIM50</fullName>
    </recommendedName>
</protein>
<dbReference type="FunFam" id="3.40.50.1000:FF:000019">
    <property type="entry name" value="Mitochondrial import inner membrane translocase subunit TIM50"/>
    <property type="match status" value="1"/>
</dbReference>
<keyword evidence="19" id="KW-1185">Reference proteome</keyword>
<dbReference type="GO" id="GO:0005744">
    <property type="term" value="C:TIM23 mitochondrial import inner membrane translocase complex"/>
    <property type="evidence" value="ECO:0007669"/>
    <property type="project" value="UniProtKB-UniRule"/>
</dbReference>
<evidence type="ECO:0000256" key="8">
    <source>
        <dbReference type="ARBA" id="ARBA00022946"/>
    </source>
</evidence>
<feature type="compositionally biased region" description="Low complexity" evidence="16">
    <location>
        <begin position="74"/>
        <end position="100"/>
    </location>
</feature>
<feature type="compositionally biased region" description="Polar residues" evidence="16">
    <location>
        <begin position="134"/>
        <end position="143"/>
    </location>
</feature>